<evidence type="ECO:0000313" key="2">
    <source>
        <dbReference type="Proteomes" id="UP000688137"/>
    </source>
</evidence>
<sequence>MSYTPRQIKSLNKELYLTSIPYNSKFQRTFTNEEMSSVSKKLDFDQFDNQVQKQNSVLKMNSIPLKGISQLR</sequence>
<protein>
    <submittedName>
        <fullName evidence="1">Uncharacterized protein</fullName>
    </submittedName>
</protein>
<accession>A0A8S1JLS2</accession>
<gene>
    <name evidence="1" type="ORF">PPRIM_AZ9-3.1.T0040202</name>
</gene>
<dbReference type="AlphaFoldDB" id="A0A8S1JLS2"/>
<proteinExistence type="predicted"/>
<reference evidence="1" key="1">
    <citation type="submission" date="2021-01" db="EMBL/GenBank/DDBJ databases">
        <authorList>
            <consortium name="Genoscope - CEA"/>
            <person name="William W."/>
        </authorList>
    </citation>
    <scope>NUCLEOTIDE SEQUENCE</scope>
</reference>
<dbReference type="OMA" id="FDNQVSK"/>
<evidence type="ECO:0000313" key="1">
    <source>
        <dbReference type="EMBL" id="CAD8042983.1"/>
    </source>
</evidence>
<dbReference type="EMBL" id="CAJJDM010000001">
    <property type="protein sequence ID" value="CAD8042983.1"/>
    <property type="molecule type" value="Genomic_DNA"/>
</dbReference>
<comment type="caution">
    <text evidence="1">The sequence shown here is derived from an EMBL/GenBank/DDBJ whole genome shotgun (WGS) entry which is preliminary data.</text>
</comment>
<name>A0A8S1JLS2_PARPR</name>
<keyword evidence="2" id="KW-1185">Reference proteome</keyword>
<organism evidence="1 2">
    <name type="scientific">Paramecium primaurelia</name>
    <dbReference type="NCBI Taxonomy" id="5886"/>
    <lineage>
        <taxon>Eukaryota</taxon>
        <taxon>Sar</taxon>
        <taxon>Alveolata</taxon>
        <taxon>Ciliophora</taxon>
        <taxon>Intramacronucleata</taxon>
        <taxon>Oligohymenophorea</taxon>
        <taxon>Peniculida</taxon>
        <taxon>Parameciidae</taxon>
        <taxon>Paramecium</taxon>
    </lineage>
</organism>
<dbReference type="Proteomes" id="UP000688137">
    <property type="component" value="Unassembled WGS sequence"/>
</dbReference>